<dbReference type="Proteomes" id="UP000179264">
    <property type="component" value="Unassembled WGS sequence"/>
</dbReference>
<comment type="caution">
    <text evidence="1">The sequence shown here is derived from an EMBL/GenBank/DDBJ whole genome shotgun (WGS) entry which is preliminary data.</text>
</comment>
<evidence type="ECO:0000313" key="2">
    <source>
        <dbReference type="Proteomes" id="UP000179264"/>
    </source>
</evidence>
<evidence type="ECO:0000313" key="1">
    <source>
        <dbReference type="EMBL" id="OHA93537.1"/>
    </source>
</evidence>
<organism evidence="1 2">
    <name type="scientific">Candidatus Zambryskibacteria bacterium RIFCSPHIGHO2_02_38_10.5</name>
    <dbReference type="NCBI Taxonomy" id="1802742"/>
    <lineage>
        <taxon>Bacteria</taxon>
        <taxon>Candidatus Zambryskiibacteriota</taxon>
    </lineage>
</organism>
<gene>
    <name evidence="1" type="ORF">A2W58_02730</name>
</gene>
<accession>A0A1G2T8C3</accession>
<dbReference type="EMBL" id="MHVL01000017">
    <property type="protein sequence ID" value="OHA93537.1"/>
    <property type="molecule type" value="Genomic_DNA"/>
</dbReference>
<protein>
    <submittedName>
        <fullName evidence="1">Uncharacterized protein</fullName>
    </submittedName>
</protein>
<proteinExistence type="predicted"/>
<name>A0A1G2T8C3_9BACT</name>
<reference evidence="1 2" key="1">
    <citation type="journal article" date="2016" name="Nat. Commun.">
        <title>Thousands of microbial genomes shed light on interconnected biogeochemical processes in an aquifer system.</title>
        <authorList>
            <person name="Anantharaman K."/>
            <person name="Brown C.T."/>
            <person name="Hug L.A."/>
            <person name="Sharon I."/>
            <person name="Castelle C.J."/>
            <person name="Probst A.J."/>
            <person name="Thomas B.C."/>
            <person name="Singh A."/>
            <person name="Wilkins M.J."/>
            <person name="Karaoz U."/>
            <person name="Brodie E.L."/>
            <person name="Williams K.H."/>
            <person name="Hubbard S.S."/>
            <person name="Banfield J.F."/>
        </authorList>
    </citation>
    <scope>NUCLEOTIDE SEQUENCE [LARGE SCALE GENOMIC DNA]</scope>
</reference>
<dbReference type="AlphaFoldDB" id="A0A1G2T8C3"/>
<sequence length="77" mass="9034">MAFISVVKIHPSDQTLETFFWDKTDEGWTSLPEHAMRFPSNEDGQRYIVERKISGGKYKKSDPQAVESVYKYGKNWF</sequence>